<protein>
    <submittedName>
        <fullName evidence="1">Uncharacterized protein</fullName>
    </submittedName>
</protein>
<dbReference type="Proteomes" id="UP000515291">
    <property type="component" value="Chromosome"/>
</dbReference>
<gene>
    <name evidence="1" type="ORF">HB776_17055</name>
</gene>
<dbReference type="EMBL" id="CP050292">
    <property type="protein sequence ID" value="QND72752.1"/>
    <property type="molecule type" value="Genomic_DNA"/>
</dbReference>
<organism evidence="1 2">
    <name type="scientific">Tardiphaga robiniae</name>
    <dbReference type="NCBI Taxonomy" id="943830"/>
    <lineage>
        <taxon>Bacteria</taxon>
        <taxon>Pseudomonadati</taxon>
        <taxon>Pseudomonadota</taxon>
        <taxon>Alphaproteobacteria</taxon>
        <taxon>Hyphomicrobiales</taxon>
        <taxon>Nitrobacteraceae</taxon>
        <taxon>Tardiphaga</taxon>
    </lineage>
</organism>
<accession>A0A7G6U170</accession>
<evidence type="ECO:0000313" key="2">
    <source>
        <dbReference type="Proteomes" id="UP000515291"/>
    </source>
</evidence>
<dbReference type="RefSeq" id="WP_158005765.1">
    <property type="nucleotide sequence ID" value="NZ_CP050292.1"/>
</dbReference>
<dbReference type="KEGG" id="trb:HB776_17055"/>
<reference evidence="2" key="1">
    <citation type="journal article" date="2020" name="Mol. Plant Microbe">
        <title>Rhizobial microsymbionts of the narrowly endemic Oxytropis species growing in Kamchatka are characterized by significant genetic diversity and possess a set of genes that are associated with T3SS and T6SS secretion systems and can affect the development of symbiosis.</title>
        <authorList>
            <person name="Safronova V."/>
            <person name="Guro P."/>
            <person name="Sazanova A."/>
            <person name="Kuznetsova I."/>
            <person name="Belimov A."/>
            <person name="Yakubov V."/>
            <person name="Chirak E."/>
            <person name="Afonin A."/>
            <person name="Gogolev Y."/>
            <person name="Andronov E."/>
            <person name="Tikhonovich I."/>
        </authorList>
    </citation>
    <scope>NUCLEOTIDE SEQUENCE [LARGE SCALE GENOMIC DNA]</scope>
    <source>
        <strain evidence="2">581</strain>
    </source>
</reference>
<dbReference type="AlphaFoldDB" id="A0A7G6U170"/>
<evidence type="ECO:0000313" key="1">
    <source>
        <dbReference type="EMBL" id="QND72752.1"/>
    </source>
</evidence>
<sequence length="55" mass="5986">MLRNDITSPLNAKPASLRVQRADSFNTEVWIPAVSASIRAHDQACHAGMLPSRLA</sequence>
<name>A0A7G6U170_9BRAD</name>
<proteinExistence type="predicted"/>